<dbReference type="EMBL" id="CAJFCW020000003">
    <property type="protein sequence ID" value="CAG9105428.1"/>
    <property type="molecule type" value="Genomic_DNA"/>
</dbReference>
<comment type="subcellular location">
    <subcellularLocation>
        <location evidence="1">Nucleus</location>
    </subcellularLocation>
</comment>
<feature type="region of interest" description="Disordered" evidence="7">
    <location>
        <begin position="384"/>
        <end position="410"/>
    </location>
</feature>
<dbReference type="OrthoDB" id="10618542at2759"/>
<gene>
    <name evidence="9" type="ORF">BOKJ2_LOCUS6463</name>
</gene>
<reference evidence="9" key="1">
    <citation type="submission" date="2020-09" db="EMBL/GenBank/DDBJ databases">
        <authorList>
            <person name="Kikuchi T."/>
        </authorList>
    </citation>
    <scope>NUCLEOTIDE SEQUENCE</scope>
    <source>
        <strain evidence="9">SH1</strain>
    </source>
</reference>
<feature type="region of interest" description="Disordered" evidence="7">
    <location>
        <begin position="439"/>
        <end position="460"/>
    </location>
</feature>
<keyword evidence="3" id="KW-0805">Transcription regulation</keyword>
<dbReference type="GO" id="GO:0005634">
    <property type="term" value="C:nucleus"/>
    <property type="evidence" value="ECO:0007669"/>
    <property type="project" value="UniProtKB-SubCell"/>
</dbReference>
<dbReference type="GO" id="GO:0000977">
    <property type="term" value="F:RNA polymerase II transcription regulatory region sequence-specific DNA binding"/>
    <property type="evidence" value="ECO:0007669"/>
    <property type="project" value="TreeGrafter"/>
</dbReference>
<dbReference type="InterPro" id="IPR004979">
    <property type="entry name" value="TF_AP2"/>
</dbReference>
<protein>
    <recommendedName>
        <fullName evidence="8">Transcription factor AP-2 C-terminal domain-containing protein</fullName>
    </recommendedName>
</protein>
<feature type="compositionally biased region" description="Polar residues" evidence="7">
    <location>
        <begin position="384"/>
        <end position="396"/>
    </location>
</feature>
<evidence type="ECO:0000259" key="8">
    <source>
        <dbReference type="Pfam" id="PF03299"/>
    </source>
</evidence>
<evidence type="ECO:0000313" key="9">
    <source>
        <dbReference type="EMBL" id="CAD5216178.1"/>
    </source>
</evidence>
<comment type="similarity">
    <text evidence="2">Belongs to the AP-2 family.</text>
</comment>
<feature type="domain" description="Transcription factor AP-2 C-terminal" evidence="8">
    <location>
        <begin position="59"/>
        <end position="246"/>
    </location>
</feature>
<keyword evidence="5" id="KW-0804">Transcription</keyword>
<comment type="caution">
    <text evidence="9">The sequence shown here is derived from an EMBL/GenBank/DDBJ whole genome shotgun (WGS) entry which is preliminary data.</text>
</comment>
<evidence type="ECO:0000256" key="2">
    <source>
        <dbReference type="ARBA" id="ARBA00007770"/>
    </source>
</evidence>
<proteinExistence type="inferred from homology"/>
<keyword evidence="10" id="KW-1185">Reference proteome</keyword>
<dbReference type="Proteomes" id="UP000614601">
    <property type="component" value="Unassembled WGS sequence"/>
</dbReference>
<keyword evidence="6" id="KW-0539">Nucleus</keyword>
<evidence type="ECO:0000256" key="5">
    <source>
        <dbReference type="ARBA" id="ARBA00023163"/>
    </source>
</evidence>
<evidence type="ECO:0000256" key="1">
    <source>
        <dbReference type="ARBA" id="ARBA00004123"/>
    </source>
</evidence>
<dbReference type="PRINTS" id="PR01748">
    <property type="entry name" value="AP2TNSCPFCT"/>
</dbReference>
<evidence type="ECO:0000256" key="6">
    <source>
        <dbReference type="ARBA" id="ARBA00023242"/>
    </source>
</evidence>
<sequence>MAEVDHKIPEYPSGLSSLGPRNSMIPSHAHNMSDHMLAVACLNELTGDFQRSFDPDMTFCMVPGRLMLLQSGTRYRVTLGEIGRRIYGPECLNASFLSGILRKAKNKDVGRNLREMLQHHGLELQPGRRKSATPTCFTALVEAEAEQMASDFRELIHGYYPASHASTFLISNAPENYSKKDVENELIAARCVIRRLFDFQKHEKLIHCHSDLNEKCCMSDFNDMTHTFGNSAISSTISLIDDILDKAMKMINKEDASAAKQAPSSSMGGTICTSHIINDIAQMKGSRPIPPESFSIRAPPKRSVSTNQVPAFSRPTAIYKPSIFHKNLERFNVCNNANSVTLNTQKLDFHLNRGLAQPIARRHSKSYVHRNEPYQTTPRVLLTKPQSRKASASETQEVYEPEATVTNVDNPTTPQVIVHQHVHRSRNGFSYIKKGYITTTQGSNESSSSSRHSNSSSYGDENMYYGERHFSRSESDKSGYVWGVVDQEEPELYIEPTPEAPRKISCLQQLLESNDLEDEEQMSEEIKNSPQPTICNLQDLLDKNNYESFKEPSPIDDLNLAGGNDVFFDNFMSSQPSNIETNYLEQLNNDDLLMDKDDNCFLAEETDDSNENVHELPLELPPESGAWYM</sequence>
<dbReference type="Pfam" id="PF03299">
    <property type="entry name" value="TF_AP-2"/>
    <property type="match status" value="1"/>
</dbReference>
<dbReference type="AlphaFoldDB" id="A0A811KK82"/>
<evidence type="ECO:0000256" key="3">
    <source>
        <dbReference type="ARBA" id="ARBA00023015"/>
    </source>
</evidence>
<dbReference type="Proteomes" id="UP000783686">
    <property type="component" value="Unassembled WGS sequence"/>
</dbReference>
<dbReference type="GO" id="GO:0042127">
    <property type="term" value="P:regulation of cell population proliferation"/>
    <property type="evidence" value="ECO:0007669"/>
    <property type="project" value="TreeGrafter"/>
</dbReference>
<name>A0A811KK82_9BILA</name>
<dbReference type="GO" id="GO:0000981">
    <property type="term" value="F:DNA-binding transcription factor activity, RNA polymerase II-specific"/>
    <property type="evidence" value="ECO:0007669"/>
    <property type="project" value="TreeGrafter"/>
</dbReference>
<dbReference type="PANTHER" id="PTHR10812">
    <property type="entry name" value="TRANSCRIPTION FACTOR AP-2"/>
    <property type="match status" value="1"/>
</dbReference>
<feature type="compositionally biased region" description="Low complexity" evidence="7">
    <location>
        <begin position="443"/>
        <end position="457"/>
    </location>
</feature>
<evidence type="ECO:0000256" key="4">
    <source>
        <dbReference type="ARBA" id="ARBA00023125"/>
    </source>
</evidence>
<evidence type="ECO:0000256" key="7">
    <source>
        <dbReference type="SAM" id="MobiDB-lite"/>
    </source>
</evidence>
<dbReference type="InterPro" id="IPR013854">
    <property type="entry name" value="TF_AP2_C"/>
</dbReference>
<dbReference type="EMBL" id="CAJFDH010000003">
    <property type="protein sequence ID" value="CAD5216178.1"/>
    <property type="molecule type" value="Genomic_DNA"/>
</dbReference>
<accession>A0A811KK82</accession>
<evidence type="ECO:0000313" key="10">
    <source>
        <dbReference type="Proteomes" id="UP000614601"/>
    </source>
</evidence>
<organism evidence="9 10">
    <name type="scientific">Bursaphelenchus okinawaensis</name>
    <dbReference type="NCBI Taxonomy" id="465554"/>
    <lineage>
        <taxon>Eukaryota</taxon>
        <taxon>Metazoa</taxon>
        <taxon>Ecdysozoa</taxon>
        <taxon>Nematoda</taxon>
        <taxon>Chromadorea</taxon>
        <taxon>Rhabditida</taxon>
        <taxon>Tylenchina</taxon>
        <taxon>Tylenchomorpha</taxon>
        <taxon>Aphelenchoidea</taxon>
        <taxon>Aphelenchoididae</taxon>
        <taxon>Bursaphelenchus</taxon>
    </lineage>
</organism>
<dbReference type="PANTHER" id="PTHR10812:SF17">
    <property type="entry name" value="TRANSCRIPTION FACTOR AP-2, ISOFORM D"/>
    <property type="match status" value="1"/>
</dbReference>
<keyword evidence="4" id="KW-0238">DNA-binding</keyword>